<evidence type="ECO:0000313" key="2">
    <source>
        <dbReference type="Proteomes" id="UP001464923"/>
    </source>
</evidence>
<dbReference type="Proteomes" id="UP001464923">
    <property type="component" value="Unassembled WGS sequence"/>
</dbReference>
<dbReference type="NCBIfam" id="NF042934">
    <property type="entry name" value="cis_reg_atten"/>
    <property type="match status" value="1"/>
</dbReference>
<accession>A0ABV1JSY8</accession>
<gene>
    <name evidence="1" type="ORF">WHI96_09530</name>
</gene>
<dbReference type="InterPro" id="IPR049979">
    <property type="entry name" value="Cys_resp_CS_actino"/>
</dbReference>
<name>A0ABV1JSY8_9PSEU</name>
<keyword evidence="2" id="KW-1185">Reference proteome</keyword>
<sequence length="45" mass="4998">MSDDRDRPGPRPGVRRGLVTGVLPFLVLRRHVDLCRTATALCRPA</sequence>
<reference evidence="1 2" key="1">
    <citation type="submission" date="2024-03" db="EMBL/GenBank/DDBJ databases">
        <title>Draft genome sequence of Pseudonocardia tropica JCM 19149.</title>
        <authorList>
            <person name="Butdee W."/>
            <person name="Duangmal K."/>
        </authorList>
    </citation>
    <scope>NUCLEOTIDE SEQUENCE [LARGE SCALE GENOMIC DNA]</scope>
    <source>
        <strain evidence="1 2">JCM 19149</strain>
    </source>
</reference>
<organism evidence="1 2">
    <name type="scientific">Pseudonocardia tropica</name>
    <dbReference type="NCBI Taxonomy" id="681289"/>
    <lineage>
        <taxon>Bacteria</taxon>
        <taxon>Bacillati</taxon>
        <taxon>Actinomycetota</taxon>
        <taxon>Actinomycetes</taxon>
        <taxon>Pseudonocardiales</taxon>
        <taxon>Pseudonocardiaceae</taxon>
        <taxon>Pseudonocardia</taxon>
    </lineage>
</organism>
<dbReference type="EMBL" id="JBEDNP010000004">
    <property type="protein sequence ID" value="MEQ3539062.1"/>
    <property type="molecule type" value="Genomic_DNA"/>
</dbReference>
<evidence type="ECO:0000313" key="1">
    <source>
        <dbReference type="EMBL" id="MEQ3539062.1"/>
    </source>
</evidence>
<comment type="caution">
    <text evidence="1">The sequence shown here is derived from an EMBL/GenBank/DDBJ whole genome shotgun (WGS) entry which is preliminary data.</text>
</comment>
<protein>
    <submittedName>
        <fullName evidence="1">Leader peptide</fullName>
    </submittedName>
</protein>
<dbReference type="RefSeq" id="WP_345651979.1">
    <property type="nucleotide sequence ID" value="NZ_BAABLY010000082.1"/>
</dbReference>
<proteinExistence type="predicted"/>